<dbReference type="Pfam" id="PF00043">
    <property type="entry name" value="GST_C"/>
    <property type="match status" value="1"/>
</dbReference>
<feature type="domain" description="GST C-terminal" evidence="4">
    <location>
        <begin position="231"/>
        <end position="360"/>
    </location>
</feature>
<dbReference type="GO" id="GO:0005737">
    <property type="term" value="C:cytoplasm"/>
    <property type="evidence" value="ECO:0007669"/>
    <property type="project" value="TreeGrafter"/>
</dbReference>
<dbReference type="VEuPathDB" id="FungiDB:PDIP_12980"/>
<dbReference type="PROSITE" id="PS50404">
    <property type="entry name" value="GST_NTER"/>
    <property type="match status" value="1"/>
</dbReference>
<dbReference type="InterPro" id="IPR004045">
    <property type="entry name" value="Glutathione_S-Trfase_N"/>
</dbReference>
<evidence type="ECO:0000313" key="6">
    <source>
        <dbReference type="Proteomes" id="UP000009886"/>
    </source>
</evidence>
<dbReference type="InterPro" id="IPR050802">
    <property type="entry name" value="EF-GSTs"/>
</dbReference>
<dbReference type="GO" id="GO:0072330">
    <property type="term" value="P:monocarboxylic acid biosynthetic process"/>
    <property type="evidence" value="ECO:0007669"/>
    <property type="project" value="UniProtKB-ARBA"/>
</dbReference>
<dbReference type="SUPFAM" id="SSF53474">
    <property type="entry name" value="alpha/beta-Hydrolases"/>
    <property type="match status" value="1"/>
</dbReference>
<dbReference type="GO" id="GO:0006414">
    <property type="term" value="P:translational elongation"/>
    <property type="evidence" value="ECO:0007669"/>
    <property type="project" value="TreeGrafter"/>
</dbReference>
<dbReference type="GO" id="GO:0005634">
    <property type="term" value="C:nucleus"/>
    <property type="evidence" value="ECO:0007669"/>
    <property type="project" value="TreeGrafter"/>
</dbReference>
<dbReference type="Gene3D" id="1.20.1050.10">
    <property type="match status" value="1"/>
</dbReference>
<proteinExistence type="inferred from homology"/>
<dbReference type="InterPro" id="IPR004046">
    <property type="entry name" value="GST_C"/>
</dbReference>
<dbReference type="InterPro" id="IPR036282">
    <property type="entry name" value="Glutathione-S-Trfase_C_sf"/>
</dbReference>
<dbReference type="AlphaFoldDB" id="K9GFA4"/>
<dbReference type="Pfam" id="PF02798">
    <property type="entry name" value="GST_N"/>
    <property type="match status" value="1"/>
</dbReference>
<comment type="similarity">
    <text evidence="1 2">Belongs to the GST superfamily.</text>
</comment>
<dbReference type="KEGG" id="pdp:PDIP_12980"/>
<comment type="caution">
    <text evidence="5">The sequence shown here is derived from an EMBL/GenBank/DDBJ whole genome shotgun (WGS) entry which is preliminary data.</text>
</comment>
<dbReference type="InterPro" id="IPR010987">
    <property type="entry name" value="Glutathione-S-Trfase_C-like"/>
</dbReference>
<dbReference type="EMBL" id="AKCU01000093">
    <property type="protein sequence ID" value="EKV20775.1"/>
    <property type="molecule type" value="Genomic_DNA"/>
</dbReference>
<dbReference type="Proteomes" id="UP000009886">
    <property type="component" value="Unassembled WGS sequence"/>
</dbReference>
<gene>
    <name evidence="5" type="ORF">PDIP_12980</name>
</gene>
<dbReference type="InterPro" id="IPR040079">
    <property type="entry name" value="Glutathione_S-Trfase"/>
</dbReference>
<reference evidence="6" key="1">
    <citation type="journal article" date="2012" name="BMC Genomics">
        <title>Genome sequence of the necrotrophic fungus Penicillium digitatum, the main postharvest pathogen of citrus.</title>
        <authorList>
            <person name="Marcet-Houben M."/>
            <person name="Ballester A.-R."/>
            <person name="de la Fuente B."/>
            <person name="Harries E."/>
            <person name="Marcos J.F."/>
            <person name="Gonzalez-Candelas L."/>
            <person name="Gabaldon T."/>
        </authorList>
    </citation>
    <scope>NUCLEOTIDE SEQUENCE [LARGE SCALE GENOMIC DNA]</scope>
    <source>
        <strain evidence="6">Pd1 / CECT 20795</strain>
    </source>
</reference>
<dbReference type="PANTHER" id="PTHR43986">
    <property type="entry name" value="ELONGATION FACTOR 1-GAMMA"/>
    <property type="match status" value="1"/>
</dbReference>
<evidence type="ECO:0000256" key="1">
    <source>
        <dbReference type="ARBA" id="ARBA00007409"/>
    </source>
</evidence>
<dbReference type="InterPro" id="IPR036249">
    <property type="entry name" value="Thioredoxin-like_sf"/>
</dbReference>
<organism evidence="5 6">
    <name type="scientific">Penicillium digitatum (strain Pd1 / CECT 20795)</name>
    <name type="common">Green mold</name>
    <dbReference type="NCBI Taxonomy" id="1170230"/>
    <lineage>
        <taxon>Eukaryota</taxon>
        <taxon>Fungi</taxon>
        <taxon>Dikarya</taxon>
        <taxon>Ascomycota</taxon>
        <taxon>Pezizomycotina</taxon>
        <taxon>Eurotiomycetes</taxon>
        <taxon>Eurotiomycetidae</taxon>
        <taxon>Eurotiales</taxon>
        <taxon>Aspergillaceae</taxon>
        <taxon>Penicillium</taxon>
    </lineage>
</organism>
<dbReference type="GO" id="GO:0016787">
    <property type="term" value="F:hydrolase activity"/>
    <property type="evidence" value="ECO:0007669"/>
    <property type="project" value="UniProtKB-KW"/>
</dbReference>
<dbReference type="PROSITE" id="PS50405">
    <property type="entry name" value="GST_CTER"/>
    <property type="match status" value="1"/>
</dbReference>
<dbReference type="PANTHER" id="PTHR43986:SF10">
    <property type="entry name" value="ELONGATION FACTOR EEF-1B GAMMA SUBUNIT, PUTATIVE (AFU_ORTHOLOGUE AFUA_1G17120)-RELATED"/>
    <property type="match status" value="1"/>
</dbReference>
<dbReference type="SUPFAM" id="SSF52833">
    <property type="entry name" value="Thioredoxin-like"/>
    <property type="match status" value="1"/>
</dbReference>
<accession>K9GFA4</accession>
<evidence type="ECO:0000259" key="4">
    <source>
        <dbReference type="PROSITE" id="PS50405"/>
    </source>
</evidence>
<dbReference type="InterPro" id="IPR029058">
    <property type="entry name" value="AB_hydrolase_fold"/>
</dbReference>
<dbReference type="GO" id="GO:0017000">
    <property type="term" value="P:antibiotic biosynthetic process"/>
    <property type="evidence" value="ECO:0007669"/>
    <property type="project" value="UniProtKB-ARBA"/>
</dbReference>
<protein>
    <submittedName>
        <fullName evidence="5">Alpha/beta hydrolase, putative</fullName>
    </submittedName>
</protein>
<sequence length="360" mass="40872">MGGYLALRGAADPRIKACVSCDGFYDMFHVTRTRMPSWFINSWISGWMSDSVFNSVVAVLSRQSFQLAWEFGHSMWVYGDTTPADVMRTMQKFTLKQSDDSEFLHKINGAVLVTGAQDTMYFTPDLNARRIFTRLTHLPEDRKALWVPSGVEFGGQQAKIGAIGVKQQQVSVPREFRLGVTNQSSEFLAKFPLGKVPAFEGSDGTLIFESDAIAQYVAESGPFGDKLLGKDSLEKATIRQWILFSDLEIMSPVIELVMWRVGMVPFDASVEEKAMVTLRRGLSCLECYLNGRKWLATEDDPSLADFTLAGACFWAFMQVIDSKMRDEFPILTRFYQRIIAWEDVKYVFRQATFIEERIDH</sequence>
<dbReference type="HOGENOM" id="CLU_769661_0_0_1"/>
<evidence type="ECO:0000313" key="5">
    <source>
        <dbReference type="EMBL" id="EKV20775.1"/>
    </source>
</evidence>
<dbReference type="Gene3D" id="3.40.30.10">
    <property type="entry name" value="Glutaredoxin"/>
    <property type="match status" value="1"/>
</dbReference>
<dbReference type="Gene3D" id="3.40.50.1820">
    <property type="entry name" value="alpha/beta hydrolase"/>
    <property type="match status" value="1"/>
</dbReference>
<dbReference type="OrthoDB" id="249703at2759"/>
<evidence type="ECO:0000259" key="3">
    <source>
        <dbReference type="PROSITE" id="PS50404"/>
    </source>
</evidence>
<dbReference type="SUPFAM" id="SSF47616">
    <property type="entry name" value="GST C-terminal domain-like"/>
    <property type="match status" value="1"/>
</dbReference>
<evidence type="ECO:0000256" key="2">
    <source>
        <dbReference type="RuleBase" id="RU003494"/>
    </source>
</evidence>
<dbReference type="SFLD" id="SFLDS00019">
    <property type="entry name" value="Glutathione_Transferase_(cytos"/>
    <property type="match status" value="1"/>
</dbReference>
<dbReference type="SFLD" id="SFLDG00358">
    <property type="entry name" value="Main_(cytGST)"/>
    <property type="match status" value="1"/>
</dbReference>
<dbReference type="CDD" id="cd03044">
    <property type="entry name" value="GST_N_EF1Bgamma"/>
    <property type="match status" value="1"/>
</dbReference>
<keyword evidence="5" id="KW-0378">Hydrolase</keyword>
<name>K9GFA4_PEND1</name>
<feature type="domain" description="GST N-terminal" evidence="3">
    <location>
        <begin position="131"/>
        <end position="225"/>
    </location>
</feature>